<evidence type="ECO:0000256" key="1">
    <source>
        <dbReference type="SAM" id="Coils"/>
    </source>
</evidence>
<keyword evidence="3" id="KW-1185">Reference proteome</keyword>
<evidence type="ECO:0000313" key="2">
    <source>
        <dbReference type="EMBL" id="APX11152.1"/>
    </source>
</evidence>
<protein>
    <submittedName>
        <fullName evidence="2">Uncharacterized protein</fullName>
    </submittedName>
</protein>
<proteinExistence type="predicted"/>
<organism evidence="2 3">
    <name type="scientific">Tateyamaria omphalii</name>
    <dbReference type="NCBI Taxonomy" id="299262"/>
    <lineage>
        <taxon>Bacteria</taxon>
        <taxon>Pseudomonadati</taxon>
        <taxon>Pseudomonadota</taxon>
        <taxon>Alphaproteobacteria</taxon>
        <taxon>Rhodobacterales</taxon>
        <taxon>Roseobacteraceae</taxon>
        <taxon>Tateyamaria</taxon>
    </lineage>
</organism>
<feature type="coiled-coil region" evidence="1">
    <location>
        <begin position="17"/>
        <end position="76"/>
    </location>
</feature>
<evidence type="ECO:0000313" key="3">
    <source>
        <dbReference type="Proteomes" id="UP000186336"/>
    </source>
</evidence>
<keyword evidence="1" id="KW-0175">Coiled coil</keyword>
<dbReference type="OrthoDB" id="7873197at2"/>
<dbReference type="AlphaFoldDB" id="A0A1P8MT15"/>
<sequence length="114" mass="12333">MTLITPEAEEARSEELVSSMQASLAELRRTIQALKERANAGEEFKETEVNGQLTSLSKLVVALQGAEQKLDKFRESRSGIAQNGYAFDLNIASAQVRCALGRLRTCGGTGTVSE</sequence>
<reference evidence="2 3" key="1">
    <citation type="submission" date="2017-01" db="EMBL/GenBank/DDBJ databases">
        <title>Complete genome of Tateyamaria omphalii DOK1-4 isolated from seawater in Dokdo.</title>
        <authorList>
            <person name="Kim J.H."/>
            <person name="Chi W.-J."/>
        </authorList>
    </citation>
    <scope>NUCLEOTIDE SEQUENCE [LARGE SCALE GENOMIC DNA]</scope>
    <source>
        <strain evidence="2 3">DOK1-4</strain>
    </source>
</reference>
<dbReference type="STRING" id="299262.BWR18_05190"/>
<dbReference type="RefSeq" id="WP_076627016.1">
    <property type="nucleotide sequence ID" value="NZ_CP019312.1"/>
</dbReference>
<gene>
    <name evidence="2" type="ORF">BWR18_05190</name>
</gene>
<dbReference type="Proteomes" id="UP000186336">
    <property type="component" value="Chromosome"/>
</dbReference>
<dbReference type="KEGG" id="tom:BWR18_05190"/>
<name>A0A1P8MT15_9RHOB</name>
<dbReference type="EMBL" id="CP019312">
    <property type="protein sequence ID" value="APX11152.1"/>
    <property type="molecule type" value="Genomic_DNA"/>
</dbReference>
<accession>A0A1P8MT15</accession>